<dbReference type="PANTHER" id="PTHR43737:SF1">
    <property type="entry name" value="DUF1501 DOMAIN-CONTAINING PROTEIN"/>
    <property type="match status" value="1"/>
</dbReference>
<keyword evidence="3" id="KW-1185">Reference proteome</keyword>
<comment type="caution">
    <text evidence="2">The sequence shown here is derived from an EMBL/GenBank/DDBJ whole genome shotgun (WGS) entry which is preliminary data.</text>
</comment>
<dbReference type="InterPro" id="IPR010869">
    <property type="entry name" value="DUF1501"/>
</dbReference>
<feature type="signal peptide" evidence="1">
    <location>
        <begin position="1"/>
        <end position="23"/>
    </location>
</feature>
<dbReference type="InterPro" id="IPR006311">
    <property type="entry name" value="TAT_signal"/>
</dbReference>
<sequence length="478" mass="49295">MSNQEFSRRRFLGSLLAAAGASAAPFALNLAAMGSAAAENASDYKAIVCLFMTGGNDAFNTVVATDPASWSEYQRLRGGADNGQMALPAPGLGNGLLPITPNTPQSGRSFALHPAMASLKAVFDGGRAAIVANVGTLVQPTTLAQYKADSVALPPKLFSHNDQQAVWQSGAAEGASSGWGGRMADLLAGGNSNATFTSISTSGNTVFLAGRNVRQFQMNPSGNPAIELLNGQLFHTTATGNPLQSIITATSADPMEKEYATITQRAIATQGVLASAIPPAGAGGVADPGTYISPVTRQATANPLAKQLQMVARTIAGRSGLGAKRQVFFVSMSGFDTHSGQLDTHAELLAKVSHAIAYFDGVMASLQGTDMRQQVTLFTASDFGRTFASNGDGTDHGWGSHHFVVGGAVKGKDIYGAFPPSGEGHALDVGSGALLPTISVDQYGGTLASWFGLSDSQVASVFPNIGNFSTRNLGFMKA</sequence>
<dbReference type="RefSeq" id="WP_161014064.1">
    <property type="nucleotide sequence ID" value="NZ_WWCK01000003.1"/>
</dbReference>
<reference evidence="2 3" key="1">
    <citation type="submission" date="2019-12" db="EMBL/GenBank/DDBJ databases">
        <title>Novel species isolated from a subtropical stream in China.</title>
        <authorList>
            <person name="Lu H."/>
        </authorList>
    </citation>
    <scope>NUCLEOTIDE SEQUENCE [LARGE SCALE GENOMIC DNA]</scope>
    <source>
        <strain evidence="2 3">FT55W</strain>
    </source>
</reference>
<proteinExistence type="predicted"/>
<name>A0A7X4KCP5_9BURK</name>
<evidence type="ECO:0000313" key="3">
    <source>
        <dbReference type="Proteomes" id="UP000450012"/>
    </source>
</evidence>
<dbReference type="PROSITE" id="PS51318">
    <property type="entry name" value="TAT"/>
    <property type="match status" value="1"/>
</dbReference>
<keyword evidence="1" id="KW-0732">Signal</keyword>
<dbReference type="Proteomes" id="UP000450012">
    <property type="component" value="Unassembled WGS sequence"/>
</dbReference>
<dbReference type="PANTHER" id="PTHR43737">
    <property type="entry name" value="BLL7424 PROTEIN"/>
    <property type="match status" value="1"/>
</dbReference>
<organism evidence="2 3">
    <name type="scientific">Duganella rivi</name>
    <dbReference type="NCBI Taxonomy" id="2666083"/>
    <lineage>
        <taxon>Bacteria</taxon>
        <taxon>Pseudomonadati</taxon>
        <taxon>Pseudomonadota</taxon>
        <taxon>Betaproteobacteria</taxon>
        <taxon>Burkholderiales</taxon>
        <taxon>Oxalobacteraceae</taxon>
        <taxon>Telluria group</taxon>
        <taxon>Duganella</taxon>
    </lineage>
</organism>
<dbReference type="Pfam" id="PF07394">
    <property type="entry name" value="DUF1501"/>
    <property type="match status" value="1"/>
</dbReference>
<evidence type="ECO:0000256" key="1">
    <source>
        <dbReference type="SAM" id="SignalP"/>
    </source>
</evidence>
<feature type="chain" id="PRO_5031034500" evidence="1">
    <location>
        <begin position="24"/>
        <end position="478"/>
    </location>
</feature>
<protein>
    <submittedName>
        <fullName evidence="2">DUF1501 domain-containing protein</fullName>
    </submittedName>
</protein>
<accession>A0A7X4KCP5</accession>
<gene>
    <name evidence="2" type="ORF">GTP45_11940</name>
</gene>
<dbReference type="AlphaFoldDB" id="A0A7X4KCP5"/>
<evidence type="ECO:0000313" key="2">
    <source>
        <dbReference type="EMBL" id="MYM67538.1"/>
    </source>
</evidence>
<dbReference type="EMBL" id="WWCK01000003">
    <property type="protein sequence ID" value="MYM67538.1"/>
    <property type="molecule type" value="Genomic_DNA"/>
</dbReference>